<accession>A0AA38NB69</accession>
<protein>
    <submittedName>
        <fullName evidence="1">Uncharacterized protein</fullName>
    </submittedName>
</protein>
<gene>
    <name evidence="1" type="ORF">GGU10DRAFT_380954</name>
</gene>
<proteinExistence type="predicted"/>
<organism evidence="1 2">
    <name type="scientific">Lentinula aff. detonsa</name>
    <dbReference type="NCBI Taxonomy" id="2804958"/>
    <lineage>
        <taxon>Eukaryota</taxon>
        <taxon>Fungi</taxon>
        <taxon>Dikarya</taxon>
        <taxon>Basidiomycota</taxon>
        <taxon>Agaricomycotina</taxon>
        <taxon>Agaricomycetes</taxon>
        <taxon>Agaricomycetidae</taxon>
        <taxon>Agaricales</taxon>
        <taxon>Marasmiineae</taxon>
        <taxon>Omphalotaceae</taxon>
        <taxon>Lentinula</taxon>
    </lineage>
</organism>
<evidence type="ECO:0000313" key="2">
    <source>
        <dbReference type="Proteomes" id="UP001163798"/>
    </source>
</evidence>
<reference evidence="1" key="1">
    <citation type="submission" date="2022-08" db="EMBL/GenBank/DDBJ databases">
        <authorList>
            <consortium name="DOE Joint Genome Institute"/>
            <person name="Min B."/>
            <person name="Riley R."/>
            <person name="Sierra-Patev S."/>
            <person name="Naranjo-Ortiz M."/>
            <person name="Looney B."/>
            <person name="Konkel Z."/>
            <person name="Slot J.C."/>
            <person name="Sakamoto Y."/>
            <person name="Steenwyk J.L."/>
            <person name="Rokas A."/>
            <person name="Carro J."/>
            <person name="Camarero S."/>
            <person name="Ferreira P."/>
            <person name="Molpeceres G."/>
            <person name="Ruiz-Duenas F.J."/>
            <person name="Serrano A."/>
            <person name="Henrissat B."/>
            <person name="Drula E."/>
            <person name="Hughes K.W."/>
            <person name="Mata J.L."/>
            <person name="Ishikawa N.K."/>
            <person name="Vargas-Isla R."/>
            <person name="Ushijima S."/>
            <person name="Smith C.A."/>
            <person name="Ahrendt S."/>
            <person name="Andreopoulos W."/>
            <person name="He G."/>
            <person name="Labutti K."/>
            <person name="Lipzen A."/>
            <person name="Ng V."/>
            <person name="Sandor L."/>
            <person name="Barry K."/>
            <person name="Martinez A.T."/>
            <person name="Xiao Y."/>
            <person name="Gibbons J.G."/>
            <person name="Terashima K."/>
            <person name="Hibbett D.S."/>
            <person name="Grigoriev I.V."/>
        </authorList>
    </citation>
    <scope>NUCLEOTIDE SEQUENCE</scope>
    <source>
        <strain evidence="1">TFB10291</strain>
    </source>
</reference>
<dbReference type="AlphaFoldDB" id="A0AA38NB69"/>
<dbReference type="Proteomes" id="UP001163798">
    <property type="component" value="Unassembled WGS sequence"/>
</dbReference>
<evidence type="ECO:0000313" key="1">
    <source>
        <dbReference type="EMBL" id="KAJ3780241.1"/>
    </source>
</evidence>
<sequence length="208" mass="23214">MSVTSSPTRPARSPTLVLNEEDTELQAFLAAAQREAQEKWRRLREEKVTGSVVTERKAVKEEEVDEKGVDAVVEVQKEVTPKVEPRPCKVTVRMVAGLPCGCEMIPVILVLKKRPVEPVVVESSRKRRKVVQSPVMVDSDSDSIPVCQPQPNAPNAVACDRCHVVRQSCSFLWKSKRARVKTPPSESKSVGVKGEMRELRFAIEELTE</sequence>
<keyword evidence="2" id="KW-1185">Reference proteome</keyword>
<name>A0AA38NB69_9AGAR</name>
<dbReference type="EMBL" id="MU793833">
    <property type="protein sequence ID" value="KAJ3780241.1"/>
    <property type="molecule type" value="Genomic_DNA"/>
</dbReference>
<comment type="caution">
    <text evidence="1">The sequence shown here is derived from an EMBL/GenBank/DDBJ whole genome shotgun (WGS) entry which is preliminary data.</text>
</comment>